<keyword evidence="2" id="KW-1185">Reference proteome</keyword>
<dbReference type="CDD" id="cd04645">
    <property type="entry name" value="LbH_gamma_CA_like"/>
    <property type="match status" value="1"/>
</dbReference>
<dbReference type="InterPro" id="IPR050484">
    <property type="entry name" value="Transf_Hexapept/Carb_Anhydrase"/>
</dbReference>
<dbReference type="Gene3D" id="2.160.10.10">
    <property type="entry name" value="Hexapeptide repeat proteins"/>
    <property type="match status" value="1"/>
</dbReference>
<sequence length="173" mass="18643">MKYQLGERRVEADGEHWVADNATVIGSVRLCERSSVWFNAVVRGDCDQITIGENSNVQDGAVLHTDYGFPLTIGSNVTVGHQAMLHGCQIGDGSLVGIGAVILNGAKVGKGCVIGANALIGEGKEIPDYSLVVGSPGRVMREVPEPQRQMLLLSAQHYVENARRFRDELKAQD</sequence>
<dbReference type="PANTHER" id="PTHR13061">
    <property type="entry name" value="DYNACTIN SUBUNIT P25"/>
    <property type="match status" value="1"/>
</dbReference>
<dbReference type="EMBL" id="QUNR01000003">
    <property type="protein sequence ID" value="REH37639.1"/>
    <property type="molecule type" value="Genomic_DNA"/>
</dbReference>
<dbReference type="InterPro" id="IPR011004">
    <property type="entry name" value="Trimer_LpxA-like_sf"/>
</dbReference>
<evidence type="ECO:0000313" key="2">
    <source>
        <dbReference type="Proteomes" id="UP000256774"/>
    </source>
</evidence>
<accession>A0A3E0H2V0</accession>
<dbReference type="OrthoDB" id="9803036at2"/>
<dbReference type="AlphaFoldDB" id="A0A3E0H2V0"/>
<organism evidence="1 2">
    <name type="scientific">Paraperlucidibaca baekdonensis</name>
    <dbReference type="NCBI Taxonomy" id="748120"/>
    <lineage>
        <taxon>Bacteria</taxon>
        <taxon>Pseudomonadati</taxon>
        <taxon>Pseudomonadota</taxon>
        <taxon>Gammaproteobacteria</taxon>
        <taxon>Moraxellales</taxon>
        <taxon>Moraxellaceae</taxon>
        <taxon>Paraperlucidibaca</taxon>
    </lineage>
</organism>
<name>A0A3E0H2V0_9GAMM</name>
<dbReference type="SUPFAM" id="SSF51161">
    <property type="entry name" value="Trimeric LpxA-like enzymes"/>
    <property type="match status" value="1"/>
</dbReference>
<gene>
    <name evidence="1" type="ORF">DFR26_1418</name>
</gene>
<keyword evidence="1" id="KW-0808">Transferase</keyword>
<comment type="caution">
    <text evidence="1">The sequence shown here is derived from an EMBL/GenBank/DDBJ whole genome shotgun (WGS) entry which is preliminary data.</text>
</comment>
<dbReference type="RefSeq" id="WP_116208259.1">
    <property type="nucleotide sequence ID" value="NZ_QUNR01000003.1"/>
</dbReference>
<dbReference type="GO" id="GO:0016740">
    <property type="term" value="F:transferase activity"/>
    <property type="evidence" value="ECO:0007669"/>
    <property type="project" value="UniProtKB-KW"/>
</dbReference>
<proteinExistence type="predicted"/>
<dbReference type="InterPro" id="IPR001451">
    <property type="entry name" value="Hexapep"/>
</dbReference>
<dbReference type="Proteomes" id="UP000256774">
    <property type="component" value="Unassembled WGS sequence"/>
</dbReference>
<dbReference type="InterPro" id="IPR047324">
    <property type="entry name" value="LbH_gamma_CA-like"/>
</dbReference>
<evidence type="ECO:0000313" key="1">
    <source>
        <dbReference type="EMBL" id="REH37639.1"/>
    </source>
</evidence>
<dbReference type="Pfam" id="PF00132">
    <property type="entry name" value="Hexapep"/>
    <property type="match status" value="1"/>
</dbReference>
<dbReference type="PANTHER" id="PTHR13061:SF29">
    <property type="entry name" value="GAMMA CARBONIC ANHYDRASE-LIKE 1, MITOCHONDRIAL-RELATED"/>
    <property type="match status" value="1"/>
</dbReference>
<reference evidence="1 2" key="1">
    <citation type="submission" date="2018-08" db="EMBL/GenBank/DDBJ databases">
        <title>Genomic Encyclopedia of Type Strains, Phase IV (KMG-IV): sequencing the most valuable type-strain genomes for metagenomic binning, comparative biology and taxonomic classification.</title>
        <authorList>
            <person name="Goeker M."/>
        </authorList>
    </citation>
    <scope>NUCLEOTIDE SEQUENCE [LARGE SCALE GENOMIC DNA]</scope>
    <source>
        <strain evidence="1 2">DSM 26022</strain>
    </source>
</reference>
<protein>
    <submittedName>
        <fullName evidence="1">Carbonic anhydrase/acetyltransferase-like protein (Isoleucine patch superfamily)</fullName>
    </submittedName>
</protein>